<dbReference type="Pfam" id="PF00133">
    <property type="entry name" value="tRNA-synt_1"/>
    <property type="match status" value="1"/>
</dbReference>
<dbReference type="Gene3D" id="1.10.730.10">
    <property type="entry name" value="Isoleucyl-tRNA Synthetase, Domain 1"/>
    <property type="match status" value="1"/>
</dbReference>
<evidence type="ECO:0000256" key="2">
    <source>
        <dbReference type="ARBA" id="ARBA00013164"/>
    </source>
</evidence>
<dbReference type="GO" id="GO:0032543">
    <property type="term" value="P:mitochondrial translation"/>
    <property type="evidence" value="ECO:0007669"/>
    <property type="project" value="TreeGrafter"/>
</dbReference>
<reference evidence="9" key="1">
    <citation type="submission" date="2022-08" db="EMBL/GenBank/DDBJ databases">
        <title>Genome sequencing of akame (Lates japonicus).</title>
        <authorList>
            <person name="Hashiguchi Y."/>
            <person name="Takahashi H."/>
        </authorList>
    </citation>
    <scope>NUCLEOTIDE SEQUENCE</scope>
    <source>
        <strain evidence="9">Kochi</strain>
    </source>
</reference>
<organism evidence="9 10">
    <name type="scientific">Lates japonicus</name>
    <name type="common">Japanese lates</name>
    <dbReference type="NCBI Taxonomy" id="270547"/>
    <lineage>
        <taxon>Eukaryota</taxon>
        <taxon>Metazoa</taxon>
        <taxon>Chordata</taxon>
        <taxon>Craniata</taxon>
        <taxon>Vertebrata</taxon>
        <taxon>Euteleostomi</taxon>
        <taxon>Actinopterygii</taxon>
        <taxon>Neopterygii</taxon>
        <taxon>Teleostei</taxon>
        <taxon>Neoteleostei</taxon>
        <taxon>Acanthomorphata</taxon>
        <taxon>Carangaria</taxon>
        <taxon>Carangaria incertae sedis</taxon>
        <taxon>Centropomidae</taxon>
        <taxon>Lates</taxon>
    </lineage>
</organism>
<evidence type="ECO:0000256" key="5">
    <source>
        <dbReference type="ARBA" id="ARBA00022840"/>
    </source>
</evidence>
<dbReference type="GO" id="GO:0004823">
    <property type="term" value="F:leucine-tRNA ligase activity"/>
    <property type="evidence" value="ECO:0007669"/>
    <property type="project" value="UniProtKB-EC"/>
</dbReference>
<keyword evidence="10" id="KW-1185">Reference proteome</keyword>
<evidence type="ECO:0000256" key="6">
    <source>
        <dbReference type="ARBA" id="ARBA00022917"/>
    </source>
</evidence>
<dbReference type="GO" id="GO:0005524">
    <property type="term" value="F:ATP binding"/>
    <property type="evidence" value="ECO:0007669"/>
    <property type="project" value="UniProtKB-KW"/>
</dbReference>
<keyword evidence="4" id="KW-0547">Nucleotide-binding</keyword>
<dbReference type="EC" id="6.1.1.4" evidence="2"/>
<dbReference type="InterPro" id="IPR002302">
    <property type="entry name" value="Leu-tRNA-ligase"/>
</dbReference>
<dbReference type="PANTHER" id="PTHR43740">
    <property type="entry name" value="LEUCYL-TRNA SYNTHETASE"/>
    <property type="match status" value="1"/>
</dbReference>
<keyword evidence="6" id="KW-0648">Protein biosynthesis</keyword>
<dbReference type="Proteomes" id="UP001279410">
    <property type="component" value="Unassembled WGS sequence"/>
</dbReference>
<dbReference type="Gene3D" id="3.40.50.620">
    <property type="entry name" value="HUPs"/>
    <property type="match status" value="1"/>
</dbReference>
<sequence length="243" mass="27935">MLADSRHVPKCCLAWIERGARCKGPARRETDTMDTFVDSAWYYFRYTDPHNPDRPFGIHPSRSLAAWACTWREEHAVMHLYSPSLCVTSARTRSCAHSCWSRVTVKGQTFKLADSGQYLKERRNRLHSGWEAVVSVTWEKMSKSKHNGLDPQEVVQQYGVDTVELYILRCTSRDRTSSGMSRSRLAAGDQDEEAALNRRCWPSLLKKGWQAKKIWESRTLLFRGATVQGDSVAWSLRRLCGCW</sequence>
<comment type="caution">
    <text evidence="9">The sequence shown here is derived from an EMBL/GenBank/DDBJ whole genome shotgun (WGS) entry which is preliminary data.</text>
</comment>
<dbReference type="GO" id="GO:0006429">
    <property type="term" value="P:leucyl-tRNA aminoacylation"/>
    <property type="evidence" value="ECO:0007669"/>
    <property type="project" value="InterPro"/>
</dbReference>
<accession>A0AAD3RMQ6</accession>
<dbReference type="PANTHER" id="PTHR43740:SF2">
    <property type="entry name" value="LEUCINE--TRNA LIGASE, MITOCHONDRIAL"/>
    <property type="match status" value="1"/>
</dbReference>
<evidence type="ECO:0000313" key="10">
    <source>
        <dbReference type="Proteomes" id="UP001279410"/>
    </source>
</evidence>
<dbReference type="EMBL" id="BRZM01002001">
    <property type="protein sequence ID" value="GLD74131.1"/>
    <property type="molecule type" value="Genomic_DNA"/>
</dbReference>
<keyword evidence="5" id="KW-0067">ATP-binding</keyword>
<feature type="domain" description="Aminoacyl-tRNA synthetase class Ia" evidence="8">
    <location>
        <begin position="139"/>
        <end position="171"/>
    </location>
</feature>
<evidence type="ECO:0000259" key="8">
    <source>
        <dbReference type="Pfam" id="PF00133"/>
    </source>
</evidence>
<evidence type="ECO:0000256" key="1">
    <source>
        <dbReference type="ARBA" id="ARBA00005594"/>
    </source>
</evidence>
<dbReference type="GO" id="GO:0005739">
    <property type="term" value="C:mitochondrion"/>
    <property type="evidence" value="ECO:0007669"/>
    <property type="project" value="TreeGrafter"/>
</dbReference>
<dbReference type="SUPFAM" id="SSF52374">
    <property type="entry name" value="Nucleotidylyl transferase"/>
    <property type="match status" value="1"/>
</dbReference>
<evidence type="ECO:0000313" key="9">
    <source>
        <dbReference type="EMBL" id="GLD74131.1"/>
    </source>
</evidence>
<keyword evidence="7" id="KW-0030">Aminoacyl-tRNA synthetase</keyword>
<comment type="similarity">
    <text evidence="1">Belongs to the class-I aminoacyl-tRNA synthetase family.</text>
</comment>
<protein>
    <recommendedName>
        <fullName evidence="2">leucine--tRNA ligase</fullName>
        <ecNumber evidence="2">6.1.1.4</ecNumber>
    </recommendedName>
</protein>
<evidence type="ECO:0000256" key="4">
    <source>
        <dbReference type="ARBA" id="ARBA00022741"/>
    </source>
</evidence>
<evidence type="ECO:0000256" key="7">
    <source>
        <dbReference type="ARBA" id="ARBA00023146"/>
    </source>
</evidence>
<dbReference type="AlphaFoldDB" id="A0AAD3RMQ6"/>
<proteinExistence type="inferred from homology"/>
<gene>
    <name evidence="9" type="ORF">AKAME5_002545900</name>
</gene>
<dbReference type="InterPro" id="IPR002300">
    <property type="entry name" value="aa-tRNA-synth_Ia"/>
</dbReference>
<keyword evidence="3 9" id="KW-0436">Ligase</keyword>
<dbReference type="InterPro" id="IPR014729">
    <property type="entry name" value="Rossmann-like_a/b/a_fold"/>
</dbReference>
<name>A0AAD3RMQ6_LATJO</name>
<evidence type="ECO:0000256" key="3">
    <source>
        <dbReference type="ARBA" id="ARBA00022598"/>
    </source>
</evidence>